<evidence type="ECO:0000256" key="1">
    <source>
        <dbReference type="SAM" id="MobiDB-lite"/>
    </source>
</evidence>
<evidence type="ECO:0000313" key="3">
    <source>
        <dbReference type="Proteomes" id="UP001501358"/>
    </source>
</evidence>
<accession>A0ABN3L8P9</accession>
<comment type="caution">
    <text evidence="2">The sequence shown here is derived from an EMBL/GenBank/DDBJ whole genome shotgun (WGS) entry which is preliminary data.</text>
</comment>
<gene>
    <name evidence="2" type="ORF">GCM10010406_14720</name>
</gene>
<organism evidence="2 3">
    <name type="scientific">Streptomyces thermolineatus</name>
    <dbReference type="NCBI Taxonomy" id="44033"/>
    <lineage>
        <taxon>Bacteria</taxon>
        <taxon>Bacillati</taxon>
        <taxon>Actinomycetota</taxon>
        <taxon>Actinomycetes</taxon>
        <taxon>Kitasatosporales</taxon>
        <taxon>Streptomycetaceae</taxon>
        <taxon>Streptomyces</taxon>
    </lineage>
</organism>
<feature type="region of interest" description="Disordered" evidence="1">
    <location>
        <begin position="60"/>
        <end position="133"/>
    </location>
</feature>
<evidence type="ECO:0000313" key="2">
    <source>
        <dbReference type="EMBL" id="GAA2479570.1"/>
    </source>
</evidence>
<feature type="compositionally biased region" description="Basic and acidic residues" evidence="1">
    <location>
        <begin position="92"/>
        <end position="104"/>
    </location>
</feature>
<name>A0ABN3L8P9_9ACTN</name>
<feature type="region of interest" description="Disordered" evidence="1">
    <location>
        <begin position="15"/>
        <end position="34"/>
    </location>
</feature>
<protein>
    <submittedName>
        <fullName evidence="2">Uncharacterized protein</fullName>
    </submittedName>
</protein>
<keyword evidence="3" id="KW-1185">Reference proteome</keyword>
<reference evidence="2 3" key="1">
    <citation type="journal article" date="2019" name="Int. J. Syst. Evol. Microbiol.">
        <title>The Global Catalogue of Microorganisms (GCM) 10K type strain sequencing project: providing services to taxonomists for standard genome sequencing and annotation.</title>
        <authorList>
            <consortium name="The Broad Institute Genomics Platform"/>
            <consortium name="The Broad Institute Genome Sequencing Center for Infectious Disease"/>
            <person name="Wu L."/>
            <person name="Ma J."/>
        </authorList>
    </citation>
    <scope>NUCLEOTIDE SEQUENCE [LARGE SCALE GENOMIC DNA]</scope>
    <source>
        <strain evidence="2 3">JCM 6307</strain>
    </source>
</reference>
<proteinExistence type="predicted"/>
<dbReference type="EMBL" id="BAAATA010000006">
    <property type="protein sequence ID" value="GAA2479570.1"/>
    <property type="molecule type" value="Genomic_DNA"/>
</dbReference>
<sequence>MCALLGTVVAVRTGRARRDTHGSGRVGAATSSVPPAPLSCQAYDSGSNLSLCGRKRFRPAAGVAGSVRRKRELGQGQGQGQGRRRRQGQDGPCRDDRIQVVERQIRRKSAPSAPYGEQADGEHLTMNTTGAFA</sequence>
<dbReference type="Proteomes" id="UP001501358">
    <property type="component" value="Unassembled WGS sequence"/>
</dbReference>